<reference evidence="7 8" key="1">
    <citation type="submission" date="2018-12" db="EMBL/GenBank/DDBJ databases">
        <authorList>
            <consortium name="Pathogen Informatics"/>
        </authorList>
    </citation>
    <scope>NUCLEOTIDE SEQUENCE [LARGE SCALE GENOMIC DNA]</scope>
    <source>
        <strain evidence="7 8">NCTC129</strain>
    </source>
</reference>
<dbReference type="InterPro" id="IPR037185">
    <property type="entry name" value="EmrE-like"/>
</dbReference>
<evidence type="ECO:0000313" key="7">
    <source>
        <dbReference type="EMBL" id="VDZ97171.1"/>
    </source>
</evidence>
<name>A0A447N1J0_SALET</name>
<dbReference type="Proteomes" id="UP000282086">
    <property type="component" value="Chromosome"/>
</dbReference>
<comment type="subcellular location">
    <subcellularLocation>
        <location evidence="1">Cell membrane</location>
        <topology evidence="1">Multi-pass membrane protein</topology>
    </subcellularLocation>
</comment>
<organism evidence="7 8">
    <name type="scientific">Salmonella enterica I</name>
    <dbReference type="NCBI Taxonomy" id="59201"/>
    <lineage>
        <taxon>Bacteria</taxon>
        <taxon>Pseudomonadati</taxon>
        <taxon>Pseudomonadota</taxon>
        <taxon>Gammaproteobacteria</taxon>
        <taxon>Enterobacterales</taxon>
        <taxon>Enterobacteriaceae</taxon>
        <taxon>Salmonella</taxon>
    </lineage>
</organism>
<accession>A0A447N1J0</accession>
<dbReference type="SUPFAM" id="SSF103481">
    <property type="entry name" value="Multidrug resistance efflux transporter EmrE"/>
    <property type="match status" value="1"/>
</dbReference>
<evidence type="ECO:0000256" key="2">
    <source>
        <dbReference type="ARBA" id="ARBA00022475"/>
    </source>
</evidence>
<evidence type="ECO:0000256" key="1">
    <source>
        <dbReference type="ARBA" id="ARBA00004651"/>
    </source>
</evidence>
<keyword evidence="3 6" id="KW-0812">Transmembrane</keyword>
<sequence length="48" mass="5126">MSQTYPLMRGTAPLLVALISVLFLGDSLSSMAWVGIAVICMAILWDGL</sequence>
<evidence type="ECO:0000256" key="6">
    <source>
        <dbReference type="SAM" id="Phobius"/>
    </source>
</evidence>
<gene>
    <name evidence="7" type="primary">SBOV38871</name>
    <name evidence="7" type="ORF">NCTC129_03383</name>
</gene>
<keyword evidence="5 6" id="KW-0472">Membrane</keyword>
<feature type="transmembrane region" description="Helical" evidence="6">
    <location>
        <begin position="12"/>
        <end position="45"/>
    </location>
</feature>
<dbReference type="Gene3D" id="1.10.3730.20">
    <property type="match status" value="1"/>
</dbReference>
<evidence type="ECO:0000256" key="3">
    <source>
        <dbReference type="ARBA" id="ARBA00022692"/>
    </source>
</evidence>
<evidence type="ECO:0000256" key="5">
    <source>
        <dbReference type="ARBA" id="ARBA00023136"/>
    </source>
</evidence>
<keyword evidence="4 6" id="KW-1133">Transmembrane helix</keyword>
<proteinExistence type="predicted"/>
<evidence type="ECO:0000313" key="8">
    <source>
        <dbReference type="Proteomes" id="UP000282086"/>
    </source>
</evidence>
<evidence type="ECO:0000256" key="4">
    <source>
        <dbReference type="ARBA" id="ARBA00022989"/>
    </source>
</evidence>
<protein>
    <submittedName>
        <fullName evidence="7">Integral membrane protein</fullName>
    </submittedName>
</protein>
<dbReference type="EMBL" id="LR134140">
    <property type="protein sequence ID" value="VDZ97171.1"/>
    <property type="molecule type" value="Genomic_DNA"/>
</dbReference>
<dbReference type="AlphaFoldDB" id="A0A447N1J0"/>
<keyword evidence="2" id="KW-1003">Cell membrane</keyword>